<dbReference type="Proteomes" id="UP000005408">
    <property type="component" value="Unassembled WGS sequence"/>
</dbReference>
<dbReference type="EnsemblMetazoa" id="G26842.1">
    <property type="protein sequence ID" value="G26842.1:cds"/>
    <property type="gene ID" value="G26842"/>
</dbReference>
<dbReference type="AlphaFoldDB" id="A0A8W8L7J5"/>
<organism evidence="1 2">
    <name type="scientific">Magallana gigas</name>
    <name type="common">Pacific oyster</name>
    <name type="synonym">Crassostrea gigas</name>
    <dbReference type="NCBI Taxonomy" id="29159"/>
    <lineage>
        <taxon>Eukaryota</taxon>
        <taxon>Metazoa</taxon>
        <taxon>Spiralia</taxon>
        <taxon>Lophotrochozoa</taxon>
        <taxon>Mollusca</taxon>
        <taxon>Bivalvia</taxon>
        <taxon>Autobranchia</taxon>
        <taxon>Pteriomorphia</taxon>
        <taxon>Ostreida</taxon>
        <taxon>Ostreoidea</taxon>
        <taxon>Ostreidae</taxon>
        <taxon>Magallana</taxon>
    </lineage>
</organism>
<protein>
    <recommendedName>
        <fullName evidence="3">EGF-like domain-containing protein</fullName>
    </recommendedName>
</protein>
<sequence>MCEESVRRDGVICCFNYYHNGSACVHCLPGYYENDCTSKCEHPSYGDQCYKRCKCDLTSCHHVTGCIADYNQSSQFPTESPETFSTQHVPIFHETHSLGNVSSNTEKLQYSSYSITNTKTITILNSISTDSNIIDASMAAPKSILFEY</sequence>
<accession>A0A8W8L7J5</accession>
<evidence type="ECO:0008006" key="3">
    <source>
        <dbReference type="Google" id="ProtNLM"/>
    </source>
</evidence>
<name>A0A8W8L7J5_MAGGI</name>
<dbReference type="Gene3D" id="2.170.300.10">
    <property type="entry name" value="Tie2 ligand-binding domain superfamily"/>
    <property type="match status" value="1"/>
</dbReference>
<reference evidence="1" key="1">
    <citation type="submission" date="2022-08" db="UniProtKB">
        <authorList>
            <consortium name="EnsemblMetazoa"/>
        </authorList>
    </citation>
    <scope>IDENTIFICATION</scope>
    <source>
        <strain evidence="1">05x7-T-G4-1.051#20</strain>
    </source>
</reference>
<keyword evidence="2" id="KW-1185">Reference proteome</keyword>
<proteinExistence type="predicted"/>
<evidence type="ECO:0000313" key="1">
    <source>
        <dbReference type="EnsemblMetazoa" id="G26842.1:cds"/>
    </source>
</evidence>
<evidence type="ECO:0000313" key="2">
    <source>
        <dbReference type="Proteomes" id="UP000005408"/>
    </source>
</evidence>